<evidence type="ECO:0000313" key="3">
    <source>
        <dbReference type="Proteomes" id="UP001158049"/>
    </source>
</evidence>
<reference evidence="2 3" key="1">
    <citation type="submission" date="2017-05" db="EMBL/GenBank/DDBJ databases">
        <authorList>
            <person name="Varghese N."/>
            <person name="Submissions S."/>
        </authorList>
    </citation>
    <scope>NUCLEOTIDE SEQUENCE [LARGE SCALE GENOMIC DNA]</scope>
    <source>
        <strain evidence="2 3">DSM 26001</strain>
    </source>
</reference>
<protein>
    <submittedName>
        <fullName evidence="2">Phenylacetic acid degradation protein</fullName>
    </submittedName>
</protein>
<dbReference type="InterPro" id="IPR050484">
    <property type="entry name" value="Transf_Hexapept/Carb_Anhydrase"/>
</dbReference>
<keyword evidence="3" id="KW-1185">Reference proteome</keyword>
<dbReference type="InterPro" id="IPR001451">
    <property type="entry name" value="Hexapep"/>
</dbReference>
<comment type="caution">
    <text evidence="2">The sequence shown here is derived from an EMBL/GenBank/DDBJ whole genome shotgun (WGS) entry which is preliminary data.</text>
</comment>
<evidence type="ECO:0000313" key="2">
    <source>
        <dbReference type="EMBL" id="SMP49013.1"/>
    </source>
</evidence>
<dbReference type="PANTHER" id="PTHR13061:SF29">
    <property type="entry name" value="GAMMA CARBONIC ANHYDRASE-LIKE 1, MITOCHONDRIAL-RELATED"/>
    <property type="match status" value="1"/>
</dbReference>
<dbReference type="PANTHER" id="PTHR13061">
    <property type="entry name" value="DYNACTIN SUBUNIT P25"/>
    <property type="match status" value="1"/>
</dbReference>
<evidence type="ECO:0000256" key="1">
    <source>
        <dbReference type="SAM" id="MobiDB-lite"/>
    </source>
</evidence>
<dbReference type="Proteomes" id="UP001158049">
    <property type="component" value="Unassembled WGS sequence"/>
</dbReference>
<gene>
    <name evidence="2" type="ORF">SAMN06295970_102197</name>
</gene>
<organism evidence="2 3">
    <name type="scientific">Noviherbaspirillum suwonense</name>
    <dbReference type="NCBI Taxonomy" id="1224511"/>
    <lineage>
        <taxon>Bacteria</taxon>
        <taxon>Pseudomonadati</taxon>
        <taxon>Pseudomonadota</taxon>
        <taxon>Betaproteobacteria</taxon>
        <taxon>Burkholderiales</taxon>
        <taxon>Oxalobacteraceae</taxon>
        <taxon>Noviherbaspirillum</taxon>
    </lineage>
</organism>
<proteinExistence type="predicted"/>
<dbReference type="CDD" id="cd04745">
    <property type="entry name" value="LbH_paaY_like"/>
    <property type="match status" value="1"/>
</dbReference>
<dbReference type="EMBL" id="FXUL01000002">
    <property type="protein sequence ID" value="SMP49013.1"/>
    <property type="molecule type" value="Genomic_DNA"/>
</dbReference>
<dbReference type="Gene3D" id="2.160.10.10">
    <property type="entry name" value="Hexapeptide repeat proteins"/>
    <property type="match status" value="1"/>
</dbReference>
<dbReference type="SUPFAM" id="SSF51161">
    <property type="entry name" value="Trimeric LpxA-like enzymes"/>
    <property type="match status" value="1"/>
</dbReference>
<name>A0ABY1PW17_9BURK</name>
<dbReference type="RefSeq" id="WP_283440999.1">
    <property type="nucleotide sequence ID" value="NZ_FXUL01000002.1"/>
</dbReference>
<accession>A0ABY1PW17</accession>
<dbReference type="InterPro" id="IPR011004">
    <property type="entry name" value="Trimer_LpxA-like_sf"/>
</dbReference>
<dbReference type="Pfam" id="PF00132">
    <property type="entry name" value="Hexapep"/>
    <property type="match status" value="1"/>
</dbReference>
<feature type="region of interest" description="Disordered" evidence="1">
    <location>
        <begin position="172"/>
        <end position="195"/>
    </location>
</feature>
<sequence>MVKVYEIDGITPVVHPTAFVHPSAVLIGDVIVGPHCYVGPAACLRGDFGRIELEEGANVQDACVMHSYADSDAVIERYGHIGHGAILHGCRIGRNALVGMNAVVMDGALIGAESLVAAMSFVRSGMQVPPRSMVVGMPARVLRELTDEEVAQKTRETEEYIALAQRSRDTMREVDALDAPEAGRRRIGAGRISPA</sequence>